<proteinExistence type="predicted"/>
<organism evidence="1 2">
    <name type="scientific">Colletotrichum truncatum</name>
    <name type="common">Anthracnose fungus</name>
    <name type="synonym">Colletotrichum capsici</name>
    <dbReference type="NCBI Taxonomy" id="5467"/>
    <lineage>
        <taxon>Eukaryota</taxon>
        <taxon>Fungi</taxon>
        <taxon>Dikarya</taxon>
        <taxon>Ascomycota</taxon>
        <taxon>Pezizomycotina</taxon>
        <taxon>Sordariomycetes</taxon>
        <taxon>Hypocreomycetidae</taxon>
        <taxon>Glomerellales</taxon>
        <taxon>Glomerellaceae</taxon>
        <taxon>Colletotrichum</taxon>
        <taxon>Colletotrichum truncatum species complex</taxon>
    </lineage>
</organism>
<sequence length="258" mass="28951">MNPLQVRAGPRPAPADVFFRLLSNTPLSRQSSNKAFYATKSVYDVVTRHRTPSEKCPHHRTSLDVQKGRPLARRSRHCSYSNKLASFYSTEACAARQPIIHDVFETGTGTWQYIVADPTTLDAVIIDPVLDFDRETQTIKTVSADGLLHLIKEKGYRIVRILETHAHADHITAASYLQRYLTSKVGYRPTVGIGKRIGQVQKCFSPRYEVPVDEYEGVFDNFFEDDESFSIGHLQATAIHLPGHTPDHLGYKIGGNPS</sequence>
<protein>
    <submittedName>
        <fullName evidence="1">Metallo-beta-lactamase superfamily protein</fullName>
    </submittedName>
</protein>
<evidence type="ECO:0000313" key="1">
    <source>
        <dbReference type="EMBL" id="KAL0937084.1"/>
    </source>
</evidence>
<accession>A0ACC3YYQ1</accession>
<evidence type="ECO:0000313" key="2">
    <source>
        <dbReference type="Proteomes" id="UP000805649"/>
    </source>
</evidence>
<dbReference type="EMBL" id="VUJX02000004">
    <property type="protein sequence ID" value="KAL0937084.1"/>
    <property type="molecule type" value="Genomic_DNA"/>
</dbReference>
<name>A0ACC3YYQ1_COLTU</name>
<reference evidence="1 2" key="1">
    <citation type="journal article" date="2020" name="Phytopathology">
        <title>Genome Sequence Resources of Colletotrichum truncatum, C. plurivorum, C. musicola, and C. sojae: Four Species Pathogenic to Soybean (Glycine max).</title>
        <authorList>
            <person name="Rogerio F."/>
            <person name="Boufleur T.R."/>
            <person name="Ciampi-Guillardi M."/>
            <person name="Sukno S.A."/>
            <person name="Thon M.R."/>
            <person name="Massola Junior N.S."/>
            <person name="Baroncelli R."/>
        </authorList>
    </citation>
    <scope>NUCLEOTIDE SEQUENCE [LARGE SCALE GENOMIC DNA]</scope>
    <source>
        <strain evidence="1 2">CMES1059</strain>
    </source>
</reference>
<dbReference type="Proteomes" id="UP000805649">
    <property type="component" value="Unassembled WGS sequence"/>
</dbReference>
<keyword evidence="2" id="KW-1185">Reference proteome</keyword>
<gene>
    <name evidence="1" type="ORF">CTRU02_206815</name>
</gene>
<comment type="caution">
    <text evidence="1">The sequence shown here is derived from an EMBL/GenBank/DDBJ whole genome shotgun (WGS) entry which is preliminary data.</text>
</comment>